<dbReference type="Proteomes" id="UP000243423">
    <property type="component" value="Nucleomorph 1"/>
</dbReference>
<dbReference type="SUPFAM" id="SSF50978">
    <property type="entry name" value="WD40 repeat-like"/>
    <property type="match status" value="1"/>
</dbReference>
<name>F2HHG2_9CRYP</name>
<dbReference type="EMBL" id="CP002172">
    <property type="protein sequence ID" value="AEA38758.1"/>
    <property type="molecule type" value="Genomic_DNA"/>
</dbReference>
<evidence type="ECO:0000313" key="1">
    <source>
        <dbReference type="EMBL" id="AEA38758.1"/>
    </source>
</evidence>
<protein>
    <submittedName>
        <fullName evidence="1">Hypothetial protein</fullName>
    </submittedName>
</protein>
<geneLocation type="nucleomorph" evidence="1"/>
<dbReference type="InterPro" id="IPR036322">
    <property type="entry name" value="WD40_repeat_dom_sf"/>
</dbReference>
<dbReference type="AlphaFoldDB" id="F2HHG2"/>
<evidence type="ECO:0000313" key="2">
    <source>
        <dbReference type="Proteomes" id="UP000243423"/>
    </source>
</evidence>
<gene>
    <name evidence="1" type="ORF">CPARA_1gp100</name>
</gene>
<reference evidence="1 2" key="1">
    <citation type="journal article" date="2011" name="Genome Biol. Evol.">
        <title>Complete nucleomorph genome sequence of the nonphotosynthetic alga Cryptomonas paramecium reveals a core nucleomorph gene set.</title>
        <authorList>
            <person name="Tanifuji G."/>
            <person name="Onodera N.T."/>
            <person name="Wheeler T.J."/>
            <person name="Dlutek M."/>
            <person name="Donaher N."/>
            <person name="Archibald J.M."/>
        </authorList>
    </citation>
    <scope>NUCLEOTIDE SEQUENCE [LARGE SCALE GENOMIC DNA]</scope>
    <source>
        <strain evidence="1 2">CCAP977/2A</strain>
    </source>
</reference>
<organism evidence="1 2">
    <name type="scientific">Cryptomonas paramaecium</name>
    <dbReference type="NCBI Taxonomy" id="2898"/>
    <lineage>
        <taxon>Eukaryota</taxon>
        <taxon>Cryptophyceae</taxon>
        <taxon>Cryptomonadales</taxon>
        <taxon>Cryptomonadaceae</taxon>
        <taxon>Cryptomonas</taxon>
    </lineage>
</organism>
<keyword evidence="1" id="KW-0542">Nucleomorph</keyword>
<sequence>MSCVYFSNNLVNFINSNDLIICKKNTLFIYKIRKKMKGRYFFIKIFETSIENDIIFVFSVSKLNFFVTYDLNKNIRIYDLKTCKIIKVFFLNLNIIFIKNFFFFENIFYILHTGMNVCHFFLDSFTKIHLAILNLTECKYINLLTLKHTWVYRSSINFVNKQSLIVLDGNQIVFLFFNLKYKKIYKKIINTSNEICFLNIFSKNLLYVNREKKLFLFKVKKCMCLDKIHIIHIKKIKKWNFKILICNLVLLNHNLIVSFYNFTKVIYLCKKYKKRLFALFKTNFSVLKINQLNCTDFLIATNKTFTICNQIQTYIIDGTYFLISFFEKKKWFDYKKKIQIEIFPLLLFSNSLCLITDKEYCFYLVNINKTSLNLNFFISNFYKKEWKTGSKMDIVCDFIGKYIFLLANFCVVKVCTQNNIKRNFNTIELFNQKSKVFHFNNKNVNFFTDKKGKYIGVKLNSFCVKIWNINIFFPDKNVLSNKKIFSAKKISFCSISDNGLFLVVNFSKIAILWKLYPRLVRIKTFSLHVQSSIFFLKFFPSSENKLVIYTSSELGIFDLKESSFIWKFKIKVLTLSIDKWNAILAIKTKYLTFKSTEILEAIVLFRQFCPVPIVVIKLHSNIYTPLLLLFFSYLNNFKSKKSIVYIDSLLTFHRFFF</sequence>
<dbReference type="RefSeq" id="XP_003239656.1">
    <property type="nucleotide sequence ID" value="XM_003239608.1"/>
</dbReference>
<dbReference type="GeneID" id="10447102"/>
<proteinExistence type="predicted"/>
<accession>F2HHG2</accession>